<feature type="region of interest" description="Disordered" evidence="1">
    <location>
        <begin position="251"/>
        <end position="281"/>
    </location>
</feature>
<keyword evidence="3" id="KW-1185">Reference proteome</keyword>
<protein>
    <recommendedName>
        <fullName evidence="4">WD domain, G-beta repeat protein</fullName>
    </recommendedName>
</protein>
<reference evidence="2 3" key="1">
    <citation type="submission" date="2013-05" db="EMBL/GenBank/DDBJ databases">
        <title>Draft genome of the parasitic nematode Anyclostoma ceylanicum.</title>
        <authorList>
            <person name="Mitreva M."/>
        </authorList>
    </citation>
    <scope>NUCLEOTIDE SEQUENCE [LARGE SCALE GENOMIC DNA]</scope>
</reference>
<gene>
    <name evidence="2" type="ORF">ANCCEY_15156</name>
</gene>
<feature type="compositionally biased region" description="Polar residues" evidence="1">
    <location>
        <begin position="205"/>
        <end position="219"/>
    </location>
</feature>
<dbReference type="InterPro" id="IPR036322">
    <property type="entry name" value="WD40_repeat_dom_sf"/>
</dbReference>
<dbReference type="Proteomes" id="UP000054495">
    <property type="component" value="Unassembled WGS sequence"/>
</dbReference>
<evidence type="ECO:0000313" key="2">
    <source>
        <dbReference type="EMBL" id="EPB65775.1"/>
    </source>
</evidence>
<feature type="compositionally biased region" description="Polar residues" evidence="1">
    <location>
        <begin position="270"/>
        <end position="280"/>
    </location>
</feature>
<evidence type="ECO:0000256" key="1">
    <source>
        <dbReference type="SAM" id="MobiDB-lite"/>
    </source>
</evidence>
<sequence>HKDGTVRFWQASGENLQILYRLKTASHFERLEELEGCEKVSHAVKSIELCVESRLLLVSGVSGQVTLFRFTKSESMNTIAVVQIPLLGASFSNSAGEERAPPPSIPKEIRRQKKPELACLIPWPSTSQADSVTTTALNSAFGVIALGMSNGLALVDIAQCALIYAWSTSELYGSDPTPAIQLQMGDVPSPSPVELDLNNDDGHISSCSEATSQHQKTPTSPKPGVNVVSLFRRNTTEFAASIRERYREALREHTDRSDTEIGEDALLSPPSRQGRCQSERTGGIMRRLTKKKAAVARSLSFHSQKTSE</sequence>
<dbReference type="PANTHER" id="PTHR10241">
    <property type="entry name" value="LETHAL 2 GIANT LARVAE PROTEIN"/>
    <property type="match status" value="1"/>
</dbReference>
<dbReference type="GO" id="GO:0006893">
    <property type="term" value="P:Golgi to plasma membrane transport"/>
    <property type="evidence" value="ECO:0007669"/>
    <property type="project" value="TreeGrafter"/>
</dbReference>
<evidence type="ECO:0000313" key="3">
    <source>
        <dbReference type="Proteomes" id="UP000054495"/>
    </source>
</evidence>
<feature type="region of interest" description="Disordered" evidence="1">
    <location>
        <begin position="202"/>
        <end position="224"/>
    </location>
</feature>
<dbReference type="SUPFAM" id="SSF50978">
    <property type="entry name" value="WD40 repeat-like"/>
    <property type="match status" value="1"/>
</dbReference>
<dbReference type="AlphaFoldDB" id="A0A0D6L405"/>
<feature type="region of interest" description="Disordered" evidence="1">
    <location>
        <begin position="289"/>
        <end position="308"/>
    </location>
</feature>
<dbReference type="PANTHER" id="PTHR10241:SF25">
    <property type="entry name" value="TOMOSYN, ISOFORM C"/>
    <property type="match status" value="1"/>
</dbReference>
<feature type="non-terminal residue" evidence="2">
    <location>
        <position position="1"/>
    </location>
</feature>
<organism evidence="2 3">
    <name type="scientific">Ancylostoma ceylanicum</name>
    <dbReference type="NCBI Taxonomy" id="53326"/>
    <lineage>
        <taxon>Eukaryota</taxon>
        <taxon>Metazoa</taxon>
        <taxon>Ecdysozoa</taxon>
        <taxon>Nematoda</taxon>
        <taxon>Chromadorea</taxon>
        <taxon>Rhabditida</taxon>
        <taxon>Rhabditina</taxon>
        <taxon>Rhabditomorpha</taxon>
        <taxon>Strongyloidea</taxon>
        <taxon>Ancylostomatidae</taxon>
        <taxon>Ancylostomatinae</taxon>
        <taxon>Ancylostoma</taxon>
    </lineage>
</organism>
<dbReference type="GO" id="GO:0019905">
    <property type="term" value="F:syntaxin binding"/>
    <property type="evidence" value="ECO:0007669"/>
    <property type="project" value="TreeGrafter"/>
</dbReference>
<evidence type="ECO:0008006" key="4">
    <source>
        <dbReference type="Google" id="ProtNLM"/>
    </source>
</evidence>
<dbReference type="GO" id="GO:0005886">
    <property type="term" value="C:plasma membrane"/>
    <property type="evidence" value="ECO:0007669"/>
    <property type="project" value="TreeGrafter"/>
</dbReference>
<dbReference type="EMBL" id="KE127134">
    <property type="protein sequence ID" value="EPB65775.1"/>
    <property type="molecule type" value="Genomic_DNA"/>
</dbReference>
<dbReference type="GO" id="GO:0005096">
    <property type="term" value="F:GTPase activator activity"/>
    <property type="evidence" value="ECO:0007669"/>
    <property type="project" value="TreeGrafter"/>
</dbReference>
<proteinExistence type="predicted"/>
<name>A0A0D6L405_9BILA</name>
<dbReference type="GO" id="GO:0006887">
    <property type="term" value="P:exocytosis"/>
    <property type="evidence" value="ECO:0007669"/>
    <property type="project" value="TreeGrafter"/>
</dbReference>
<feature type="non-terminal residue" evidence="2">
    <location>
        <position position="308"/>
    </location>
</feature>
<accession>A0A0D6L405</accession>
<dbReference type="GO" id="GO:0031201">
    <property type="term" value="C:SNARE complex"/>
    <property type="evidence" value="ECO:0007669"/>
    <property type="project" value="TreeGrafter"/>
</dbReference>
<dbReference type="GO" id="GO:0045159">
    <property type="term" value="F:myosin II binding"/>
    <property type="evidence" value="ECO:0007669"/>
    <property type="project" value="TreeGrafter"/>
</dbReference>